<sequence>MQIGRKLVLENATNMSSLLSDDILTIDIPCQILKSFVATLVTPLTPRHILRNGVFPLAKVNKSIAQNTPNIDPAVNDADKCRNLRQVTISNRFNDGGTHFLTY</sequence>
<protein>
    <submittedName>
        <fullName evidence="1">Uncharacterized protein</fullName>
    </submittedName>
</protein>
<accession>A0AAV4QBU4</accession>
<name>A0AAV4QBU4_9ARAC</name>
<organism evidence="1 2">
    <name type="scientific">Caerostris darwini</name>
    <dbReference type="NCBI Taxonomy" id="1538125"/>
    <lineage>
        <taxon>Eukaryota</taxon>
        <taxon>Metazoa</taxon>
        <taxon>Ecdysozoa</taxon>
        <taxon>Arthropoda</taxon>
        <taxon>Chelicerata</taxon>
        <taxon>Arachnida</taxon>
        <taxon>Araneae</taxon>
        <taxon>Araneomorphae</taxon>
        <taxon>Entelegynae</taxon>
        <taxon>Araneoidea</taxon>
        <taxon>Araneidae</taxon>
        <taxon>Caerostris</taxon>
    </lineage>
</organism>
<comment type="caution">
    <text evidence="1">The sequence shown here is derived from an EMBL/GenBank/DDBJ whole genome shotgun (WGS) entry which is preliminary data.</text>
</comment>
<evidence type="ECO:0000313" key="1">
    <source>
        <dbReference type="EMBL" id="GIY04848.1"/>
    </source>
</evidence>
<proteinExistence type="predicted"/>
<evidence type="ECO:0000313" key="2">
    <source>
        <dbReference type="Proteomes" id="UP001054837"/>
    </source>
</evidence>
<dbReference type="Proteomes" id="UP001054837">
    <property type="component" value="Unassembled WGS sequence"/>
</dbReference>
<dbReference type="EMBL" id="BPLQ01003984">
    <property type="protein sequence ID" value="GIY04848.1"/>
    <property type="molecule type" value="Genomic_DNA"/>
</dbReference>
<dbReference type="AlphaFoldDB" id="A0AAV4QBU4"/>
<gene>
    <name evidence="1" type="ORF">CDAR_224251</name>
</gene>
<keyword evidence="2" id="KW-1185">Reference proteome</keyword>
<reference evidence="1 2" key="1">
    <citation type="submission" date="2021-06" db="EMBL/GenBank/DDBJ databases">
        <title>Caerostris darwini draft genome.</title>
        <authorList>
            <person name="Kono N."/>
            <person name="Arakawa K."/>
        </authorList>
    </citation>
    <scope>NUCLEOTIDE SEQUENCE [LARGE SCALE GENOMIC DNA]</scope>
</reference>